<dbReference type="Gene3D" id="3.90.1320.10">
    <property type="entry name" value="Outer-capsid protein sigma 3, large lobe"/>
    <property type="match status" value="1"/>
</dbReference>
<name>A0A7J7DPH7_TRIWF</name>
<dbReference type="Pfam" id="PF03080">
    <property type="entry name" value="Neprosin"/>
    <property type="match status" value="1"/>
</dbReference>
<accession>A0A7J7DPH7</accession>
<reference evidence="2 3" key="1">
    <citation type="journal article" date="2020" name="Nat. Commun.">
        <title>Genome of Tripterygium wilfordii and identification of cytochrome P450 involved in triptolide biosynthesis.</title>
        <authorList>
            <person name="Tu L."/>
            <person name="Su P."/>
            <person name="Zhang Z."/>
            <person name="Gao L."/>
            <person name="Wang J."/>
            <person name="Hu T."/>
            <person name="Zhou J."/>
            <person name="Zhang Y."/>
            <person name="Zhao Y."/>
            <person name="Liu Y."/>
            <person name="Song Y."/>
            <person name="Tong Y."/>
            <person name="Lu Y."/>
            <person name="Yang J."/>
            <person name="Xu C."/>
            <person name="Jia M."/>
            <person name="Peters R.J."/>
            <person name="Huang L."/>
            <person name="Gao W."/>
        </authorList>
    </citation>
    <scope>NUCLEOTIDE SEQUENCE [LARGE SCALE GENOMIC DNA]</scope>
    <source>
        <strain evidence="3">cv. XIE 37</strain>
        <tissue evidence="2">Leaf</tissue>
    </source>
</reference>
<feature type="domain" description="Neprosin PEP catalytic" evidence="1">
    <location>
        <begin position="75"/>
        <end position="331"/>
    </location>
</feature>
<dbReference type="InterPro" id="IPR004314">
    <property type="entry name" value="Neprosin"/>
</dbReference>
<proteinExistence type="predicted"/>
<dbReference type="PROSITE" id="PS52045">
    <property type="entry name" value="NEPROSIN_PEP_CD"/>
    <property type="match status" value="1"/>
</dbReference>
<dbReference type="PANTHER" id="PTHR31589:SF111">
    <property type="entry name" value="NEPROSIN DOMAIN-CONTAINING PROTEIN"/>
    <property type="match status" value="1"/>
</dbReference>
<dbReference type="InParanoid" id="A0A7J7DPH7"/>
<comment type="caution">
    <text evidence="2">The sequence shown here is derived from an EMBL/GenBank/DDBJ whole genome shotgun (WGS) entry which is preliminary data.</text>
</comment>
<evidence type="ECO:0000313" key="3">
    <source>
        <dbReference type="Proteomes" id="UP000593562"/>
    </source>
</evidence>
<sequence>MAPSYDTSMGTNVEETKTDALNTGDTKSVVSGFSQLWQKSGSCPKGTVPVRRIREIGVLKSGLVERYGRKNPSISATQQANYSKAILLTEGYSYSGVRGDIKVWNPNVEADDEYSTSQVSLKSGPYYFYESIETGWAVNPGVYGDRQTRLFVYWTADASNKTGCFDLTCPGFVQTSNEIALGSAIYPLSVPGGLPYQITMYIFKDPNTSNWWVQYGEKINIGYWPPELFSILHHGNAECAEWGGEVYSSRVGQSPHTATAMGNGQFPDFVVGNSGVIKRLRIRENSIDLKFPEWVSTYADEFNCYDAYYVADYTEDPEFYYGGPGRNPRCP</sequence>
<dbReference type="Proteomes" id="UP000593562">
    <property type="component" value="Unassembled WGS sequence"/>
</dbReference>
<gene>
    <name evidence="2" type="ORF">HS088_TW04G00244</name>
</gene>
<keyword evidence="3" id="KW-1185">Reference proteome</keyword>
<evidence type="ECO:0000259" key="1">
    <source>
        <dbReference type="PROSITE" id="PS52045"/>
    </source>
</evidence>
<evidence type="ECO:0000313" key="2">
    <source>
        <dbReference type="EMBL" id="KAF5748292.1"/>
    </source>
</evidence>
<organism evidence="2 3">
    <name type="scientific">Tripterygium wilfordii</name>
    <name type="common">Thunder God vine</name>
    <dbReference type="NCBI Taxonomy" id="458696"/>
    <lineage>
        <taxon>Eukaryota</taxon>
        <taxon>Viridiplantae</taxon>
        <taxon>Streptophyta</taxon>
        <taxon>Embryophyta</taxon>
        <taxon>Tracheophyta</taxon>
        <taxon>Spermatophyta</taxon>
        <taxon>Magnoliopsida</taxon>
        <taxon>eudicotyledons</taxon>
        <taxon>Gunneridae</taxon>
        <taxon>Pentapetalae</taxon>
        <taxon>rosids</taxon>
        <taxon>fabids</taxon>
        <taxon>Celastrales</taxon>
        <taxon>Celastraceae</taxon>
        <taxon>Tripterygium</taxon>
    </lineage>
</organism>
<protein>
    <recommendedName>
        <fullName evidence="1">Neprosin PEP catalytic domain-containing protein</fullName>
    </recommendedName>
</protein>
<dbReference type="PANTHER" id="PTHR31589">
    <property type="entry name" value="PROTEIN, PUTATIVE (DUF239)-RELATED-RELATED"/>
    <property type="match status" value="1"/>
</dbReference>
<dbReference type="AlphaFoldDB" id="A0A7J7DPH7"/>
<dbReference type="InterPro" id="IPR025521">
    <property type="entry name" value="Neprosin_propep"/>
</dbReference>
<dbReference type="EMBL" id="JAAARO010000004">
    <property type="protein sequence ID" value="KAF5748292.1"/>
    <property type="molecule type" value="Genomic_DNA"/>
</dbReference>
<dbReference type="InterPro" id="IPR053168">
    <property type="entry name" value="Glutamic_endopeptidase"/>
</dbReference>
<dbReference type="Pfam" id="PF14365">
    <property type="entry name" value="Neprosin_AP"/>
    <property type="match status" value="1"/>
</dbReference>